<accession>A0A7G1Q7Q8</accession>
<feature type="domain" description="Rhodanese" evidence="3">
    <location>
        <begin position="18"/>
        <end position="140"/>
    </location>
</feature>
<evidence type="ECO:0000313" key="4">
    <source>
        <dbReference type="EMBL" id="CAB1274686.1"/>
    </source>
</evidence>
<protein>
    <submittedName>
        <fullName evidence="4">Rhodanese-related sulfurtransferase</fullName>
    </submittedName>
</protein>
<dbReference type="GO" id="GO:0004792">
    <property type="term" value="F:thiosulfate-cyanide sulfurtransferase activity"/>
    <property type="evidence" value="ECO:0007669"/>
    <property type="project" value="TreeGrafter"/>
</dbReference>
<dbReference type="Proteomes" id="UP000516072">
    <property type="component" value="Chromosome"/>
</dbReference>
<dbReference type="InterPro" id="IPR001763">
    <property type="entry name" value="Rhodanese-like_dom"/>
</dbReference>
<dbReference type="Pfam" id="PF00581">
    <property type="entry name" value="Rhodanese"/>
    <property type="match status" value="2"/>
</dbReference>
<evidence type="ECO:0000313" key="5">
    <source>
        <dbReference type="Proteomes" id="UP000516072"/>
    </source>
</evidence>
<dbReference type="SMART" id="SM00450">
    <property type="entry name" value="RHOD"/>
    <property type="match status" value="2"/>
</dbReference>
<dbReference type="PROSITE" id="PS50206">
    <property type="entry name" value="RHODANESE_3"/>
    <property type="match status" value="2"/>
</dbReference>
<dbReference type="CDD" id="cd01448">
    <property type="entry name" value="TST_Repeat_1"/>
    <property type="match status" value="1"/>
</dbReference>
<gene>
    <name evidence="4" type="ORF">NSCAC_0293</name>
</gene>
<keyword evidence="1 4" id="KW-0808">Transferase</keyword>
<evidence type="ECO:0000256" key="2">
    <source>
        <dbReference type="ARBA" id="ARBA00022737"/>
    </source>
</evidence>
<dbReference type="SUPFAM" id="SSF52821">
    <property type="entry name" value="Rhodanese/Cell cycle control phosphatase"/>
    <property type="match status" value="2"/>
</dbReference>
<dbReference type="CDD" id="cd01449">
    <property type="entry name" value="TST_Repeat_2"/>
    <property type="match status" value="1"/>
</dbReference>
<feature type="domain" description="Rhodanese" evidence="3">
    <location>
        <begin position="171"/>
        <end position="283"/>
    </location>
</feature>
<dbReference type="InterPro" id="IPR045078">
    <property type="entry name" value="TST/MPST-like"/>
</dbReference>
<evidence type="ECO:0000259" key="3">
    <source>
        <dbReference type="PROSITE" id="PS50206"/>
    </source>
</evidence>
<dbReference type="KEGG" id="ntg:NSCAC_0293"/>
<dbReference type="RefSeq" id="WP_197744663.1">
    <property type="nucleotide sequence ID" value="NZ_LR778175.1"/>
</dbReference>
<dbReference type="AlphaFoldDB" id="A0A7G1Q7Q8"/>
<keyword evidence="5" id="KW-1185">Reference proteome</keyword>
<dbReference type="EMBL" id="LR778175">
    <property type="protein sequence ID" value="CAB1274686.1"/>
    <property type="molecule type" value="Genomic_DNA"/>
</dbReference>
<dbReference type="InterPro" id="IPR036873">
    <property type="entry name" value="Rhodanese-like_dom_sf"/>
</dbReference>
<evidence type="ECO:0000256" key="1">
    <source>
        <dbReference type="ARBA" id="ARBA00022679"/>
    </source>
</evidence>
<dbReference type="PANTHER" id="PTHR11364:SF27">
    <property type="entry name" value="SULFURTRANSFERASE"/>
    <property type="match status" value="1"/>
</dbReference>
<keyword evidence="2" id="KW-0677">Repeat</keyword>
<reference evidence="4 5" key="1">
    <citation type="submission" date="2020-03" db="EMBL/GenBank/DDBJ databases">
        <authorList>
            <person name="Picone N."/>
        </authorList>
    </citation>
    <scope>NUCLEOTIDE SEQUENCE [LARGE SCALE GENOMIC DNA]</scope>
    <source>
        <strain evidence="4">NSCAC1</strain>
    </source>
</reference>
<name>A0A7G1Q7Q8_9GAMM</name>
<proteinExistence type="predicted"/>
<sequence>MNHPTPLISIDEFAQIQNKDQLLIVDCRFNPAAPEESYQSYLSTHIPGAVYAHLNNHLSDLSRQGKDLLGKQPLPSAEQWAATLSSWGWSPELTVIAYDDSGAMLAAARLWWIMHWMNVPVQILDGGFSAYQRAGHPVESGAVERTPTQVAPVAFDSNKAIFTQDLRHAVDNHQVCIVDARPQDRYLGKNNADPVPGHIPGATHRFAAENLQEDKHFCTSSDLREAFIKLIGDRDPSTVVHSCGSGVFACQNLLAMEIAGLHGSKLYAPSWSGWTSDPENPVTTG</sequence>
<organism evidence="4 5">
    <name type="scientific">Candidatus Nitrosacidococcus tergens</name>
    <dbReference type="NCBI Taxonomy" id="553981"/>
    <lineage>
        <taxon>Bacteria</taxon>
        <taxon>Pseudomonadati</taxon>
        <taxon>Pseudomonadota</taxon>
        <taxon>Gammaproteobacteria</taxon>
        <taxon>Chromatiales</taxon>
        <taxon>Chromatiaceae</taxon>
        <taxon>Candidatus Nitrosacidococcus</taxon>
    </lineage>
</organism>
<dbReference type="Gene3D" id="3.40.250.10">
    <property type="entry name" value="Rhodanese-like domain"/>
    <property type="match status" value="2"/>
</dbReference>
<dbReference type="PANTHER" id="PTHR11364">
    <property type="entry name" value="THIOSULFATE SULFERTANSFERASE"/>
    <property type="match status" value="1"/>
</dbReference>